<keyword evidence="3 9" id="KW-0813">Transport</keyword>
<dbReference type="InterPro" id="IPR002379">
    <property type="entry name" value="ATPase_proteolipid_c-like_dom"/>
</dbReference>
<keyword evidence="4 9" id="KW-0812">Transmembrane</keyword>
<evidence type="ECO:0000256" key="2">
    <source>
        <dbReference type="ARBA" id="ARBA00007296"/>
    </source>
</evidence>
<feature type="transmembrane region" description="Helical" evidence="9">
    <location>
        <begin position="126"/>
        <end position="159"/>
    </location>
</feature>
<keyword evidence="5" id="KW-0375">Hydrogen ion transport</keyword>
<feature type="transmembrane region" description="Helical" evidence="9">
    <location>
        <begin position="73"/>
        <end position="94"/>
    </location>
</feature>
<gene>
    <name evidence="11" type="primary">Contig9844.g10526</name>
    <name evidence="11" type="ORF">STYLEM_12860</name>
</gene>
<keyword evidence="7 9" id="KW-0406">Ion transport</keyword>
<dbReference type="CDD" id="cd18177">
    <property type="entry name" value="ATP-synt_Vo_c_ATP6F_rpt1"/>
    <property type="match status" value="1"/>
</dbReference>
<dbReference type="GO" id="GO:0033179">
    <property type="term" value="C:proton-transporting V-type ATPase, V0 domain"/>
    <property type="evidence" value="ECO:0007669"/>
    <property type="project" value="InterPro"/>
</dbReference>
<dbReference type="OMA" id="TSPYMWG"/>
<protein>
    <submittedName>
        <fullName evidence="11">Vacuolar atp synthase 21 kDa proteolipid</fullName>
    </submittedName>
</protein>
<dbReference type="GO" id="GO:0046961">
    <property type="term" value="F:proton-transporting ATPase activity, rotational mechanism"/>
    <property type="evidence" value="ECO:0007669"/>
    <property type="project" value="InterPro"/>
</dbReference>
<dbReference type="InterPro" id="IPR035921">
    <property type="entry name" value="F/V-ATP_Csub_sf"/>
</dbReference>
<keyword evidence="6 9" id="KW-1133">Transmembrane helix</keyword>
<dbReference type="Gene3D" id="1.20.120.610">
    <property type="entry name" value="lithium bound rotor ring of v- atpase"/>
    <property type="match status" value="1"/>
</dbReference>
<evidence type="ECO:0000256" key="7">
    <source>
        <dbReference type="ARBA" id="ARBA00023065"/>
    </source>
</evidence>
<dbReference type="Pfam" id="PF00137">
    <property type="entry name" value="ATP-synt_C"/>
    <property type="match status" value="2"/>
</dbReference>
<evidence type="ECO:0000313" key="12">
    <source>
        <dbReference type="Proteomes" id="UP000039865"/>
    </source>
</evidence>
<keyword evidence="12" id="KW-1185">Reference proteome</keyword>
<dbReference type="PANTHER" id="PTHR10263">
    <property type="entry name" value="V-TYPE PROTON ATPASE PROTEOLIPID SUBUNIT"/>
    <property type="match status" value="1"/>
</dbReference>
<dbReference type="Proteomes" id="UP000039865">
    <property type="component" value="Unassembled WGS sequence"/>
</dbReference>
<evidence type="ECO:0000256" key="3">
    <source>
        <dbReference type="ARBA" id="ARBA00022448"/>
    </source>
</evidence>
<reference evidence="11 12" key="1">
    <citation type="submission" date="2014-06" db="EMBL/GenBank/DDBJ databases">
        <authorList>
            <person name="Swart Estienne"/>
        </authorList>
    </citation>
    <scope>NUCLEOTIDE SEQUENCE [LARGE SCALE GENOMIC DNA]</scope>
    <source>
        <strain evidence="11 12">130c</strain>
    </source>
</reference>
<evidence type="ECO:0000256" key="8">
    <source>
        <dbReference type="ARBA" id="ARBA00023136"/>
    </source>
</evidence>
<sequence>MASLATQCYAAGQYNYQGWKDMFYCISPHSWAYMGVALSIGLSIIGAAWGIFITGSSLLGSSIKMPRIKSKNLISVIFCEAVAIYGVIIAIILLTKCENLPKDLTPLNHDTVNTFIIKLIIDDQALWSAFAIFGAGISVGLSNLFCGVCVGVTGAGCALSDAQTPSTFVKILIIEIFGSALGLFGVIIGIIQAGKA</sequence>
<dbReference type="AlphaFoldDB" id="A0A078AN69"/>
<evidence type="ECO:0000256" key="5">
    <source>
        <dbReference type="ARBA" id="ARBA00022781"/>
    </source>
</evidence>
<evidence type="ECO:0000256" key="1">
    <source>
        <dbReference type="ARBA" id="ARBA00004141"/>
    </source>
</evidence>
<evidence type="ECO:0000313" key="11">
    <source>
        <dbReference type="EMBL" id="CDW83810.1"/>
    </source>
</evidence>
<dbReference type="FunFam" id="1.20.120.610:FF:000002">
    <property type="entry name" value="V-type proton ATPase proteolipid subunit"/>
    <property type="match status" value="1"/>
</dbReference>
<evidence type="ECO:0000256" key="6">
    <source>
        <dbReference type="ARBA" id="ARBA00022989"/>
    </source>
</evidence>
<evidence type="ECO:0000259" key="10">
    <source>
        <dbReference type="Pfam" id="PF00137"/>
    </source>
</evidence>
<dbReference type="OrthoDB" id="10264021at2759"/>
<feature type="domain" description="V-ATPase proteolipid subunit C-like" evidence="10">
    <location>
        <begin position="133"/>
        <end position="191"/>
    </location>
</feature>
<dbReference type="PRINTS" id="PR00122">
    <property type="entry name" value="VACATPASE"/>
</dbReference>
<proteinExistence type="inferred from homology"/>
<dbReference type="InterPro" id="IPR000245">
    <property type="entry name" value="ATPase_proteolipid_csu"/>
</dbReference>
<evidence type="ECO:0000256" key="9">
    <source>
        <dbReference type="RuleBase" id="RU363060"/>
    </source>
</evidence>
<comment type="subcellular location">
    <subcellularLocation>
        <location evidence="1">Membrane</location>
        <topology evidence="1">Multi-pass membrane protein</topology>
    </subcellularLocation>
</comment>
<organism evidence="11 12">
    <name type="scientific">Stylonychia lemnae</name>
    <name type="common">Ciliate</name>
    <dbReference type="NCBI Taxonomy" id="5949"/>
    <lineage>
        <taxon>Eukaryota</taxon>
        <taxon>Sar</taxon>
        <taxon>Alveolata</taxon>
        <taxon>Ciliophora</taxon>
        <taxon>Intramacronucleata</taxon>
        <taxon>Spirotrichea</taxon>
        <taxon>Stichotrichia</taxon>
        <taxon>Sporadotrichida</taxon>
        <taxon>Oxytrichidae</taxon>
        <taxon>Stylonychinae</taxon>
        <taxon>Stylonychia</taxon>
    </lineage>
</organism>
<evidence type="ECO:0000256" key="4">
    <source>
        <dbReference type="ARBA" id="ARBA00022692"/>
    </source>
</evidence>
<dbReference type="EMBL" id="CCKQ01012203">
    <property type="protein sequence ID" value="CDW83810.1"/>
    <property type="molecule type" value="Genomic_DNA"/>
</dbReference>
<dbReference type="CDD" id="cd18178">
    <property type="entry name" value="ATP-synt_Vo_c_ATP6F_rpt2"/>
    <property type="match status" value="1"/>
</dbReference>
<feature type="domain" description="V-ATPase proteolipid subunit C-like" evidence="10">
    <location>
        <begin position="34"/>
        <end position="93"/>
    </location>
</feature>
<feature type="transmembrane region" description="Helical" evidence="9">
    <location>
        <begin position="31"/>
        <end position="52"/>
    </location>
</feature>
<name>A0A078AN69_STYLE</name>
<keyword evidence="8 9" id="KW-0472">Membrane</keyword>
<comment type="similarity">
    <text evidence="2 9">Belongs to the V-ATPase proteolipid subunit family.</text>
</comment>
<dbReference type="FunCoup" id="A0A078AN69">
    <property type="interactions" value="219"/>
</dbReference>
<feature type="transmembrane region" description="Helical" evidence="9">
    <location>
        <begin position="171"/>
        <end position="193"/>
    </location>
</feature>
<dbReference type="SUPFAM" id="SSF81333">
    <property type="entry name" value="F1F0 ATP synthase subunit C"/>
    <property type="match status" value="2"/>
</dbReference>
<accession>A0A078AN69</accession>
<dbReference type="InParanoid" id="A0A078AN69"/>